<feature type="transmembrane region" description="Helical" evidence="1">
    <location>
        <begin position="228"/>
        <end position="247"/>
    </location>
</feature>
<keyword evidence="1" id="KW-0472">Membrane</keyword>
<dbReference type="SUPFAM" id="SSF103481">
    <property type="entry name" value="Multidrug resistance efflux transporter EmrE"/>
    <property type="match status" value="2"/>
</dbReference>
<feature type="transmembrane region" description="Helical" evidence="1">
    <location>
        <begin position="259"/>
        <end position="279"/>
    </location>
</feature>
<organism evidence="3">
    <name type="scientific">uncultured marine group II/III euryarchaeote AD1000_88_H01</name>
    <dbReference type="NCBI Taxonomy" id="1457823"/>
    <lineage>
        <taxon>Archaea</taxon>
        <taxon>Methanobacteriati</taxon>
        <taxon>Methanobacteriota</taxon>
        <taxon>environmental samples</taxon>
    </lineage>
</organism>
<keyword evidence="1" id="KW-1133">Transmembrane helix</keyword>
<reference evidence="3" key="1">
    <citation type="journal article" date="2014" name="Genome Biol. Evol.">
        <title>Pangenome evidence for extensive interdomain horizontal transfer affecting lineage core and shell genes in uncultured planktonic thaumarchaeota and euryarchaeota.</title>
        <authorList>
            <person name="Deschamps P."/>
            <person name="Zivanovic Y."/>
            <person name="Moreira D."/>
            <person name="Rodriguez-Valera F."/>
            <person name="Lopez-Garcia P."/>
        </authorList>
    </citation>
    <scope>NUCLEOTIDE SEQUENCE</scope>
</reference>
<evidence type="ECO:0000256" key="1">
    <source>
        <dbReference type="SAM" id="Phobius"/>
    </source>
</evidence>
<evidence type="ECO:0000259" key="2">
    <source>
        <dbReference type="Pfam" id="PF00892"/>
    </source>
</evidence>
<protein>
    <recommendedName>
        <fullName evidence="2">EamA domain-containing protein</fullName>
    </recommendedName>
</protein>
<proteinExistence type="predicted"/>
<dbReference type="PANTHER" id="PTHR22911:SF76">
    <property type="entry name" value="EAMA DOMAIN-CONTAINING PROTEIN"/>
    <property type="match status" value="1"/>
</dbReference>
<name>A0A075FZ12_9EURY</name>
<feature type="transmembrane region" description="Helical" evidence="1">
    <location>
        <begin position="42"/>
        <end position="62"/>
    </location>
</feature>
<dbReference type="AlphaFoldDB" id="A0A075FZ12"/>
<dbReference type="InterPro" id="IPR037185">
    <property type="entry name" value="EmrE-like"/>
</dbReference>
<feature type="transmembrane region" description="Helical" evidence="1">
    <location>
        <begin position="12"/>
        <end position="30"/>
    </location>
</feature>
<accession>A0A075FZ12</accession>
<feature type="transmembrane region" description="Helical" evidence="1">
    <location>
        <begin position="186"/>
        <end position="208"/>
    </location>
</feature>
<dbReference type="EMBL" id="KF900495">
    <property type="protein sequence ID" value="AIE97000.1"/>
    <property type="molecule type" value="Genomic_DNA"/>
</dbReference>
<feature type="domain" description="EamA" evidence="2">
    <location>
        <begin position="14"/>
        <end position="144"/>
    </location>
</feature>
<evidence type="ECO:0000313" key="3">
    <source>
        <dbReference type="EMBL" id="AIE97000.1"/>
    </source>
</evidence>
<keyword evidence="1" id="KW-0812">Transmembrane</keyword>
<sequence length="321" mass="33326">MEGADSGTPAGAWLLLGVAVLAVSSAGVVLQEMSEVPPLLRASWRMQGTALVLLPGFAYQLAKMERPWLSSSDAWLILASSAFLAMHFGSWVWSLDHTSLVHSLLFVNTHPLVVVAMMPLIGSVVRRGHVIGVIVGFTGAAITLLDVGSSGEASLIGNAAAFVGAVTVVGYLFAGRHLRSVRALPIFVYAFPVTLGAGVWLALSSLAIEGASLASLPPEAAVLGWTDSAWVAWVAYLSLGPGLCGHTGINTILRWIPPIIVSITLLFEPVLGGIIGWLWTGEAVLGAYTVVGGALMITGAILVTLEENGESDPDPAGDGLS</sequence>
<dbReference type="Pfam" id="PF00892">
    <property type="entry name" value="EamA"/>
    <property type="match status" value="1"/>
</dbReference>
<feature type="transmembrane region" description="Helical" evidence="1">
    <location>
        <begin position="155"/>
        <end position="174"/>
    </location>
</feature>
<feature type="transmembrane region" description="Helical" evidence="1">
    <location>
        <begin position="285"/>
        <end position="305"/>
    </location>
</feature>
<dbReference type="PANTHER" id="PTHR22911">
    <property type="entry name" value="ACYL-MALONYL CONDENSING ENZYME-RELATED"/>
    <property type="match status" value="1"/>
</dbReference>
<feature type="transmembrane region" description="Helical" evidence="1">
    <location>
        <begin position="99"/>
        <end position="118"/>
    </location>
</feature>
<feature type="transmembrane region" description="Helical" evidence="1">
    <location>
        <begin position="130"/>
        <end position="149"/>
    </location>
</feature>
<dbReference type="InterPro" id="IPR000620">
    <property type="entry name" value="EamA_dom"/>
</dbReference>
<feature type="transmembrane region" description="Helical" evidence="1">
    <location>
        <begin position="74"/>
        <end position="93"/>
    </location>
</feature>
<dbReference type="GO" id="GO:0016020">
    <property type="term" value="C:membrane"/>
    <property type="evidence" value="ECO:0007669"/>
    <property type="project" value="InterPro"/>
</dbReference>